<proteinExistence type="predicted"/>
<keyword evidence="1" id="KW-0802">TPR repeat</keyword>
<organism evidence="2 3">
    <name type="scientific">Methanimicrococcus hongohii</name>
    <dbReference type="NCBI Taxonomy" id="3028295"/>
    <lineage>
        <taxon>Archaea</taxon>
        <taxon>Methanobacteriati</taxon>
        <taxon>Methanobacteriota</taxon>
        <taxon>Stenosarchaea group</taxon>
        <taxon>Methanomicrobia</taxon>
        <taxon>Methanosarcinales</taxon>
        <taxon>Methanosarcinaceae</taxon>
        <taxon>Methanimicrococcus</taxon>
    </lineage>
</organism>
<dbReference type="Pfam" id="PF08011">
    <property type="entry name" value="PDDEXK_9"/>
    <property type="match status" value="1"/>
</dbReference>
<dbReference type="InterPro" id="IPR012547">
    <property type="entry name" value="PDDEXK_9"/>
</dbReference>
<evidence type="ECO:0008006" key="4">
    <source>
        <dbReference type="Google" id="ProtNLM"/>
    </source>
</evidence>
<dbReference type="Proteomes" id="UP001302978">
    <property type="component" value="Chromosome"/>
</dbReference>
<dbReference type="AlphaFoldDB" id="A0AA96V320"/>
<dbReference type="GeneID" id="85196032"/>
<accession>A0AA96V320</accession>
<dbReference type="KEGG" id="mehf:MmiHf6_14370"/>
<dbReference type="InterPro" id="IPR019734">
    <property type="entry name" value="TPR_rpt"/>
</dbReference>
<dbReference type="SUPFAM" id="SSF48452">
    <property type="entry name" value="TPR-like"/>
    <property type="match status" value="2"/>
</dbReference>
<reference evidence="2 3" key="1">
    <citation type="submission" date="2023-07" db="EMBL/GenBank/DDBJ databases">
        <title>Closed genoem sequence of Methanomicrococcus sp. Hf6.</title>
        <authorList>
            <person name="Poehlein A."/>
            <person name="Protasov E."/>
            <person name="Platt K."/>
            <person name="Reeh H."/>
            <person name="Daniel R."/>
            <person name="Brune A."/>
        </authorList>
    </citation>
    <scope>NUCLEOTIDE SEQUENCE [LARGE SCALE GENOMIC DNA]</scope>
    <source>
        <strain evidence="2 3">Hf6</strain>
    </source>
</reference>
<dbReference type="Pfam" id="PF13181">
    <property type="entry name" value="TPR_8"/>
    <property type="match status" value="2"/>
</dbReference>
<gene>
    <name evidence="2" type="ORF">MmiHf6_14370</name>
</gene>
<evidence type="ECO:0000313" key="3">
    <source>
        <dbReference type="Proteomes" id="UP001302978"/>
    </source>
</evidence>
<dbReference type="Gene3D" id="1.25.40.10">
    <property type="entry name" value="Tetratricopeptide repeat domain"/>
    <property type="match status" value="2"/>
</dbReference>
<dbReference type="EMBL" id="CP131059">
    <property type="protein sequence ID" value="WNY24108.1"/>
    <property type="molecule type" value="Genomic_DNA"/>
</dbReference>
<dbReference type="RefSeq" id="WP_316557282.1">
    <property type="nucleotide sequence ID" value="NZ_CP131059.1"/>
</dbReference>
<dbReference type="SMART" id="SM00028">
    <property type="entry name" value="TPR"/>
    <property type="match status" value="3"/>
</dbReference>
<sequence>MVKEEKRKIRVQANTNFPFITVEDFDTGAPVNDKNCLEMVNSIQKSLKDIGTDEIKKVEEALIEENATEIVDALIECKKISLMFSEENCKKLLEIMYKIHIKDNSQEVIKELYELKLYLGSRTRNYAELYDDINEYLKDFEQDLEPTKRLNLLLFKANSASQSNKKEVAEELYKKIIAEAPKENHTILAWAHRGLSICFEKKNKSFINNEKKTAELFLLAGNKNQYIVSQVKMADSMVNTQPEESIKILKDSIAILDPSNPFNREMIASLYLKLAKIHDVIGLKNEAKKYAEKAIDFRKNPTQIGNEQAIIATFYALEHYSENSNNQNIKEEIRLIEKQMSEDGKKENEIRMRLIKAINEENVNEMQTLKEKVIALEDIQFEIIYWIGFVSISQQSFHEKLEILNDMLLKTEKEDISDEIRHLLYSTFADIYLENKKEEKAIEWYKKALEIEPYSKKNRQNYVALLQKNRLWEESKEFIETEIKRHGKLPGISLAYGITLMELGRHGDAIEYFTIAEEKVELKELAEKCKNDAIEKFVRYNKQDIKIEKYPNVVVEDITLEKLKECLADFSEHIEKNIRMSFWQDSIDCKWISQPEQHGKNLLYTFIKARFGEYTETILEVSTGAGRIDIYLNFSNGFKTIIELKICGAPGYSKNYALEGIEQLEHYMKNKGVNVGFLVVFDSRKRDNKKGINNEYPCESKTIYSYVADVTPTIKHKK</sequence>
<dbReference type="InterPro" id="IPR011990">
    <property type="entry name" value="TPR-like_helical_dom_sf"/>
</dbReference>
<name>A0AA96V320_9EURY</name>
<feature type="repeat" description="TPR" evidence="1">
    <location>
        <begin position="422"/>
        <end position="455"/>
    </location>
</feature>
<evidence type="ECO:0000256" key="1">
    <source>
        <dbReference type="PROSITE-ProRule" id="PRU00339"/>
    </source>
</evidence>
<dbReference type="PROSITE" id="PS50005">
    <property type="entry name" value="TPR"/>
    <property type="match status" value="1"/>
</dbReference>
<protein>
    <recommendedName>
        <fullName evidence="4">Tetratricopeptide repeat protein</fullName>
    </recommendedName>
</protein>
<keyword evidence="3" id="KW-1185">Reference proteome</keyword>
<evidence type="ECO:0000313" key="2">
    <source>
        <dbReference type="EMBL" id="WNY24108.1"/>
    </source>
</evidence>